<dbReference type="PANTHER" id="PTHR31118">
    <property type="entry name" value="CYCLASE-LIKE PROTEIN 2"/>
    <property type="match status" value="1"/>
</dbReference>
<proteinExistence type="predicted"/>
<evidence type="ECO:0000256" key="10">
    <source>
        <dbReference type="ARBA" id="ARBA00048496"/>
    </source>
</evidence>
<dbReference type="EC" id="3.5.1.9" evidence="4"/>
<accession>A0A857DF31</accession>
<gene>
    <name evidence="12" type="ORF">GQ588_01830</name>
</gene>
<keyword evidence="8" id="KW-0862">Zinc</keyword>
<comment type="subunit">
    <text evidence="3">Homodimer.</text>
</comment>
<dbReference type="GO" id="GO:0046872">
    <property type="term" value="F:metal ion binding"/>
    <property type="evidence" value="ECO:0007669"/>
    <property type="project" value="UniProtKB-KW"/>
</dbReference>
<comment type="cofactor">
    <cofactor evidence="1">
        <name>Zn(2+)</name>
        <dbReference type="ChEBI" id="CHEBI:29105"/>
    </cofactor>
</comment>
<protein>
    <recommendedName>
        <fullName evidence="5">Kynurenine formamidase</fullName>
        <ecNumber evidence="4">3.5.1.9</ecNumber>
    </recommendedName>
</protein>
<dbReference type="GO" id="GO:0004061">
    <property type="term" value="F:arylformamidase activity"/>
    <property type="evidence" value="ECO:0007669"/>
    <property type="project" value="UniProtKB-EC"/>
</dbReference>
<sequence length="210" mass="22495">MVIHDITIPLFPGMVSYPGDPPFQSEPVYSLDKDGYCLSMLSMGSHCGTHLDAPSHCLTGGGSVDRIPLELLIGAARVIEVAAAGSILPDHLIPKGIREGDRVLLKTRNSGFLKDPMFQPEYTYLSSEAAEYLAAKKVQLVGIDYLSIDDSTSSAYSSHTILLSGNSAVLEGLDLSEVNEGDYFLVALPLKIKDCDGSPVRAVLIEGINL</sequence>
<evidence type="ECO:0000256" key="8">
    <source>
        <dbReference type="ARBA" id="ARBA00022833"/>
    </source>
</evidence>
<dbReference type="FunFam" id="3.50.30.50:FF:000001">
    <property type="entry name" value="Kynurenine formamidase"/>
    <property type="match status" value="1"/>
</dbReference>
<dbReference type="SUPFAM" id="SSF102198">
    <property type="entry name" value="Putative cyclase"/>
    <property type="match status" value="1"/>
</dbReference>
<dbReference type="Pfam" id="PF04199">
    <property type="entry name" value="Cyclase"/>
    <property type="match status" value="1"/>
</dbReference>
<evidence type="ECO:0000256" key="2">
    <source>
        <dbReference type="ARBA" id="ARBA00002204"/>
    </source>
</evidence>
<evidence type="ECO:0000256" key="7">
    <source>
        <dbReference type="ARBA" id="ARBA00022801"/>
    </source>
</evidence>
<dbReference type="InterPro" id="IPR007325">
    <property type="entry name" value="KFase/CYL"/>
</dbReference>
<dbReference type="Gene3D" id="3.50.30.50">
    <property type="entry name" value="Putative cyclase"/>
    <property type="match status" value="1"/>
</dbReference>
<evidence type="ECO:0000256" key="3">
    <source>
        <dbReference type="ARBA" id="ARBA00011738"/>
    </source>
</evidence>
<dbReference type="RefSeq" id="WP_019226621.1">
    <property type="nucleotide sequence ID" value="NZ_CP046996.1"/>
</dbReference>
<dbReference type="InterPro" id="IPR037175">
    <property type="entry name" value="KFase_sf"/>
</dbReference>
<dbReference type="PANTHER" id="PTHR31118:SF12">
    <property type="entry name" value="CYCLASE-LIKE PROTEIN 2"/>
    <property type="match status" value="1"/>
</dbReference>
<evidence type="ECO:0000313" key="13">
    <source>
        <dbReference type="Proteomes" id="UP000430508"/>
    </source>
</evidence>
<evidence type="ECO:0000256" key="1">
    <source>
        <dbReference type="ARBA" id="ARBA00001947"/>
    </source>
</evidence>
<keyword evidence="6" id="KW-0479">Metal-binding</keyword>
<keyword evidence="7" id="KW-0378">Hydrolase</keyword>
<evidence type="ECO:0000256" key="4">
    <source>
        <dbReference type="ARBA" id="ARBA00012930"/>
    </source>
</evidence>
<dbReference type="GO" id="GO:0019441">
    <property type="term" value="P:L-tryptophan catabolic process to kynurenine"/>
    <property type="evidence" value="ECO:0007669"/>
    <property type="project" value="InterPro"/>
</dbReference>
<comment type="catalytic activity">
    <reaction evidence="10">
        <text>N-formyl-L-kynurenine + H2O = L-kynurenine + formate + H(+)</text>
        <dbReference type="Rhea" id="RHEA:13009"/>
        <dbReference type="ChEBI" id="CHEBI:15377"/>
        <dbReference type="ChEBI" id="CHEBI:15378"/>
        <dbReference type="ChEBI" id="CHEBI:15740"/>
        <dbReference type="ChEBI" id="CHEBI:57959"/>
        <dbReference type="ChEBI" id="CHEBI:58629"/>
        <dbReference type="EC" id="3.5.1.9"/>
    </reaction>
</comment>
<name>A0A857DF31_9FIRM</name>
<evidence type="ECO:0000256" key="6">
    <source>
        <dbReference type="ARBA" id="ARBA00022723"/>
    </source>
</evidence>
<organism evidence="12 13">
    <name type="scientific">Dehalobacter restrictus</name>
    <dbReference type="NCBI Taxonomy" id="55583"/>
    <lineage>
        <taxon>Bacteria</taxon>
        <taxon>Bacillati</taxon>
        <taxon>Bacillota</taxon>
        <taxon>Clostridia</taxon>
        <taxon>Eubacteriales</taxon>
        <taxon>Desulfitobacteriaceae</taxon>
        <taxon>Dehalobacter</taxon>
    </lineage>
</organism>
<reference evidence="12 13" key="1">
    <citation type="submission" date="2019-12" db="EMBL/GenBank/DDBJ databases">
        <title>Sequence classification of anaerobic respiratory reductive dehalogenases: First we see many, then we see few.</title>
        <authorList>
            <person name="Molenda O."/>
            <person name="Puentes Jacome L.A."/>
            <person name="Cao X."/>
            <person name="Nesbo C.L."/>
            <person name="Tang S."/>
            <person name="Morson N."/>
            <person name="Patron J."/>
            <person name="Lomheim L."/>
            <person name="Wishart D.S."/>
            <person name="Edwards E.A."/>
        </authorList>
    </citation>
    <scope>NUCLEOTIDE SEQUENCE [LARGE SCALE GENOMIC DNA]</scope>
    <source>
        <strain evidence="12 13">12DCA</strain>
    </source>
</reference>
<evidence type="ECO:0000256" key="5">
    <source>
        <dbReference type="ARBA" id="ARBA00014889"/>
    </source>
</evidence>
<evidence type="ECO:0000313" key="12">
    <source>
        <dbReference type="EMBL" id="QGZ99486.1"/>
    </source>
</evidence>
<comment type="function">
    <text evidence="2">Catalyzes the hydrolysis of N-formyl-L-kynurenine to L-kynurenine, the second step in the kynurenine pathway of tryptophan degradation.</text>
</comment>
<comment type="pathway">
    <text evidence="11">Amino-acid degradation; L-tryptophan degradation via kynurenine pathway; L-kynurenine from L-tryptophan: step 2/2.</text>
</comment>
<evidence type="ECO:0000256" key="9">
    <source>
        <dbReference type="ARBA" id="ARBA00023079"/>
    </source>
</evidence>
<keyword evidence="9" id="KW-0823">Tryptophan catabolism</keyword>
<dbReference type="AlphaFoldDB" id="A0A857DF31"/>
<dbReference type="EMBL" id="CP046996">
    <property type="protein sequence ID" value="QGZ99486.1"/>
    <property type="molecule type" value="Genomic_DNA"/>
</dbReference>
<evidence type="ECO:0000256" key="11">
    <source>
        <dbReference type="ARBA" id="ARBA00060547"/>
    </source>
</evidence>
<dbReference type="Proteomes" id="UP000430508">
    <property type="component" value="Chromosome"/>
</dbReference>